<protein>
    <recommendedName>
        <fullName evidence="3">F-box domain-containing protein</fullName>
    </recommendedName>
</protein>
<dbReference type="Proteomes" id="UP001648503">
    <property type="component" value="Unassembled WGS sequence"/>
</dbReference>
<proteinExistence type="predicted"/>
<evidence type="ECO:0008006" key="3">
    <source>
        <dbReference type="Google" id="ProtNLM"/>
    </source>
</evidence>
<sequence length="431" mass="47644">MPCLAALPVEVMAMIIHELTFADAMALRQTSHSIYARVYAAAPNRLLHFTDVAGLHTAIQCRQVPFLHPRQLLQHCADSLSINGNIRAGGYNSRRSVDGSSINKNSINTNSVRTHHRYDGCCDASLNKHNSSSVSTTAMPPLSVSIDTSASTHEPASKFAIKPRAHRSLIDGCLITVGCRGRMLLRLCPAESLGAYLSFNNTMNHAMVHHHIPTLRITLKTTIKVLMDIKLAIQRISHDGCRLYSAVAADSHQSKMIRLGSSADSAVCLPNIPNTQADSITRFFTPCRFSTILKHNGNLSNTNTPKRVSPDNIREHLLSGYMLRRLADRHLSISDPESSETNSIIRNTYNRPTLPWPDPAHWQSYTIIDPMTMSNTSHGIVSQRASDSSLVEYVASEASPLSVKLDCAYVNEISDSILAYQHRITSKWILM</sequence>
<organism evidence="1 2">
    <name type="scientific">Batrachochytrium salamandrivorans</name>
    <dbReference type="NCBI Taxonomy" id="1357716"/>
    <lineage>
        <taxon>Eukaryota</taxon>
        <taxon>Fungi</taxon>
        <taxon>Fungi incertae sedis</taxon>
        <taxon>Chytridiomycota</taxon>
        <taxon>Chytridiomycota incertae sedis</taxon>
        <taxon>Chytridiomycetes</taxon>
        <taxon>Rhizophydiales</taxon>
        <taxon>Rhizophydiales incertae sedis</taxon>
        <taxon>Batrachochytrium</taxon>
    </lineage>
</organism>
<gene>
    <name evidence="1" type="ORF">BASA50_010116</name>
</gene>
<comment type="caution">
    <text evidence="1">The sequence shown here is derived from an EMBL/GenBank/DDBJ whole genome shotgun (WGS) entry which is preliminary data.</text>
</comment>
<keyword evidence="2" id="KW-1185">Reference proteome</keyword>
<accession>A0ABQ8EZF9</accession>
<reference evidence="1 2" key="1">
    <citation type="submission" date="2021-02" db="EMBL/GenBank/DDBJ databases">
        <title>Variation within the Batrachochytrium salamandrivorans European outbreak.</title>
        <authorList>
            <person name="Kelly M."/>
            <person name="Pasmans F."/>
            <person name="Shea T.P."/>
            <person name="Munoz J.F."/>
            <person name="Carranza S."/>
            <person name="Cuomo C.A."/>
            <person name="Martel A."/>
        </authorList>
    </citation>
    <scope>NUCLEOTIDE SEQUENCE [LARGE SCALE GENOMIC DNA]</scope>
    <source>
        <strain evidence="1 2">AMFP18/2</strain>
    </source>
</reference>
<dbReference type="EMBL" id="JAFCIX010000466">
    <property type="protein sequence ID" value="KAH6589371.1"/>
    <property type="molecule type" value="Genomic_DNA"/>
</dbReference>
<name>A0ABQ8EZF9_9FUNG</name>
<evidence type="ECO:0000313" key="2">
    <source>
        <dbReference type="Proteomes" id="UP001648503"/>
    </source>
</evidence>
<evidence type="ECO:0000313" key="1">
    <source>
        <dbReference type="EMBL" id="KAH6589371.1"/>
    </source>
</evidence>